<evidence type="ECO:0000256" key="8">
    <source>
        <dbReference type="ARBA" id="ARBA00023163"/>
    </source>
</evidence>
<evidence type="ECO:0000256" key="12">
    <source>
        <dbReference type="ARBA" id="ARBA00045808"/>
    </source>
</evidence>
<evidence type="ECO:0000256" key="9">
    <source>
        <dbReference type="ARBA" id="ARBA00023242"/>
    </source>
</evidence>
<keyword evidence="9" id="KW-0539">Nucleus</keyword>
<comment type="function">
    <text evidence="12">DNA-dependent RNA polymerase catalyzes the transcription of DNA into RNA using the four ribonucleoside triphosphates as substrates. Specific peripheric component of RNA polymerase III (Pol III) which synthesizes small non-coding RNAs including 5S rRNA, snRNAs, tRNAs and miRNAs from at least 500 distinct genomic loci. With POLR3H/RPC8 forms a mobile stalk that protrudes from Pol III core and functions primarily in transcription initiation. Pol III plays a key role in sensing and limiting infection by intracellular bacteria and DNA viruses. Acts as nuclear and cytosolic DNA sensor involved in innate immune response. Can sense non-self dsDNA that serves as template for transcription into dsRNA. The non-self RNA polymerase III transcripts, such as Epstein-Barr virus-encoded RNAs (EBERs) induce type I interferon and NF-kappa-B through the RIG-I pathway.</text>
</comment>
<name>A0A1X2IHY4_9FUNG</name>
<evidence type="ECO:0000256" key="7">
    <source>
        <dbReference type="ARBA" id="ARBA00023136"/>
    </source>
</evidence>
<dbReference type="SUPFAM" id="SSF47819">
    <property type="entry name" value="HRDC-like"/>
    <property type="match status" value="1"/>
</dbReference>
<dbReference type="GO" id="GO:0003899">
    <property type="term" value="F:DNA-directed RNA polymerase activity"/>
    <property type="evidence" value="ECO:0007669"/>
    <property type="project" value="EnsemblFungi"/>
</dbReference>
<keyword evidence="5" id="KW-1003">Cell membrane</keyword>
<dbReference type="GO" id="GO:0006384">
    <property type="term" value="P:transcription initiation at RNA polymerase III promoter"/>
    <property type="evidence" value="ECO:0007669"/>
    <property type="project" value="EnsemblFungi"/>
</dbReference>
<evidence type="ECO:0000256" key="1">
    <source>
        <dbReference type="ARBA" id="ARBA00004123"/>
    </source>
</evidence>
<feature type="domain" description="RNA polymerase Rpb4/RPC9 core" evidence="14">
    <location>
        <begin position="1"/>
        <end position="128"/>
    </location>
</feature>
<evidence type="ECO:0000256" key="11">
    <source>
        <dbReference type="ARBA" id="ARBA00044007"/>
    </source>
</evidence>
<evidence type="ECO:0000256" key="5">
    <source>
        <dbReference type="ARBA" id="ARBA00022475"/>
    </source>
</evidence>
<dbReference type="OrthoDB" id="1746530at2759"/>
<evidence type="ECO:0000256" key="4">
    <source>
        <dbReference type="ARBA" id="ARBA00016672"/>
    </source>
</evidence>
<dbReference type="GO" id="GO:0005666">
    <property type="term" value="C:RNA polymerase III complex"/>
    <property type="evidence" value="ECO:0007669"/>
    <property type="project" value="EnsemblFungi"/>
</dbReference>
<dbReference type="PANTHER" id="PTHR15561:SF0">
    <property type="entry name" value="DNA-DIRECTED RNA POLYMERASE III SUBUNIT RPC9"/>
    <property type="match status" value="1"/>
</dbReference>
<dbReference type="InterPro" id="IPR038324">
    <property type="entry name" value="Rpb4/RPC9_sf"/>
</dbReference>
<evidence type="ECO:0000256" key="13">
    <source>
        <dbReference type="ARBA" id="ARBA00073026"/>
    </source>
</evidence>
<dbReference type="FunFam" id="1.20.1250.40:FF:000002">
    <property type="entry name" value="DNA-directed RNA polymerase III subunit RPC9"/>
    <property type="match status" value="1"/>
</dbReference>
<dbReference type="GO" id="GO:0000166">
    <property type="term" value="F:nucleotide binding"/>
    <property type="evidence" value="ECO:0007669"/>
    <property type="project" value="InterPro"/>
</dbReference>
<organism evidence="15 16">
    <name type="scientific">Absidia repens</name>
    <dbReference type="NCBI Taxonomy" id="90262"/>
    <lineage>
        <taxon>Eukaryota</taxon>
        <taxon>Fungi</taxon>
        <taxon>Fungi incertae sedis</taxon>
        <taxon>Mucoromycota</taxon>
        <taxon>Mucoromycotina</taxon>
        <taxon>Mucoromycetes</taxon>
        <taxon>Mucorales</taxon>
        <taxon>Cunninghamellaceae</taxon>
        <taxon>Absidia</taxon>
    </lineage>
</organism>
<gene>
    <name evidence="15" type="ORF">BCR42DRAFT_350839</name>
</gene>
<dbReference type="InterPro" id="IPR010997">
    <property type="entry name" value="HRDC-like_sf"/>
</dbReference>
<dbReference type="GO" id="GO:0005886">
    <property type="term" value="C:plasma membrane"/>
    <property type="evidence" value="ECO:0007669"/>
    <property type="project" value="UniProtKB-SubCell"/>
</dbReference>
<dbReference type="InterPro" id="IPR038846">
    <property type="entry name" value="RPC9"/>
</dbReference>
<evidence type="ECO:0000313" key="15">
    <source>
        <dbReference type="EMBL" id="ORZ16883.1"/>
    </source>
</evidence>
<evidence type="ECO:0000256" key="10">
    <source>
        <dbReference type="ARBA" id="ARBA00043924"/>
    </source>
</evidence>
<comment type="caution">
    <text evidence="15">The sequence shown here is derived from an EMBL/GenBank/DDBJ whole genome shotgun (WGS) entry which is preliminary data.</text>
</comment>
<keyword evidence="6" id="KW-0240">DNA-directed RNA polymerase</keyword>
<evidence type="ECO:0000256" key="2">
    <source>
        <dbReference type="ARBA" id="ARBA00004413"/>
    </source>
</evidence>
<protein>
    <recommendedName>
        <fullName evidence="4">DNA-directed RNA polymerase III subunit RPC9</fullName>
    </recommendedName>
    <alternativeName>
        <fullName evidence="13">DNA-directed RNA polymerase III subunit rpc9</fullName>
    </alternativeName>
</protein>
<dbReference type="AlphaFoldDB" id="A0A1X2IHY4"/>
<dbReference type="Proteomes" id="UP000193560">
    <property type="component" value="Unassembled WGS sequence"/>
</dbReference>
<dbReference type="STRING" id="90262.A0A1X2IHY4"/>
<dbReference type="PANTHER" id="PTHR15561">
    <property type="entry name" value="CALCITONIN GENE-RELATED PEPTIDE-RECEPTOR COMPONENT PROTEIN"/>
    <property type="match status" value="1"/>
</dbReference>
<keyword evidence="16" id="KW-1185">Reference proteome</keyword>
<evidence type="ECO:0000256" key="3">
    <source>
        <dbReference type="ARBA" id="ARBA00006898"/>
    </source>
</evidence>
<comment type="subunit">
    <text evidence="11">Component of the RNA polymerase III complex consisting of 17 subunits: a ten-subunit horseshoe-shaped catalytic core composed of POLR3A/RPC1, POLR3B/RPC2, POLR1C/RPAC1, POLR1D/RPAC2, POLR3K/RPC10, POLR2E/RPABC1, POLR2F/RPABC2, POLR2H/RPABC3, POLR2K/RPABC4 and POLR2L/RPABC5; a mobile stalk composed of two subunits POLR3H/RPC8 and CRCP/RPC9, protruding from the core and functioning primarily in transcription initiation; and additional subunits homologous to general transcription factors of the RNA polymerase II machinery, POLR3C/RPC3-POLR3F/RPC6-POLR3G/RPC7 heterotrimer required for transcription initiation and POLR3D/RPC4-POLR3E/RPC5 heterodimer involved in both transcription initiation and termination.</text>
</comment>
<dbReference type="InterPro" id="IPR005574">
    <property type="entry name" value="Rpb4/RPC9"/>
</dbReference>
<evidence type="ECO:0000313" key="16">
    <source>
        <dbReference type="Proteomes" id="UP000193560"/>
    </source>
</evidence>
<dbReference type="Gene3D" id="1.20.1250.40">
    <property type="match status" value="1"/>
</dbReference>
<comment type="similarity">
    <text evidence="3">Belongs to the eukaryotic RPC9 RNA polymerase subunit family.</text>
</comment>
<comment type="subcellular location">
    <subcellularLocation>
        <location evidence="2">Cell membrane</location>
        <topology evidence="2">Peripheral membrane protein</topology>
        <orientation evidence="2">Cytoplasmic side</orientation>
    </subcellularLocation>
    <subcellularLocation>
        <location evidence="1">Nucleus</location>
    </subcellularLocation>
</comment>
<comment type="function">
    <text evidence="10">Accessory protein for the calcitonin gene-related peptide (CGRP) receptor. It modulates CGRP responsiveness in a variety of tissues.</text>
</comment>
<dbReference type="InterPro" id="IPR006590">
    <property type="entry name" value="RNA_pol_Rpb4/RPC9_core"/>
</dbReference>
<keyword evidence="7" id="KW-0472">Membrane</keyword>
<reference evidence="15 16" key="1">
    <citation type="submission" date="2016-07" db="EMBL/GenBank/DDBJ databases">
        <title>Pervasive Adenine N6-methylation of Active Genes in Fungi.</title>
        <authorList>
            <consortium name="DOE Joint Genome Institute"/>
            <person name="Mondo S.J."/>
            <person name="Dannebaum R.O."/>
            <person name="Kuo R.C."/>
            <person name="Labutti K."/>
            <person name="Haridas S."/>
            <person name="Kuo A."/>
            <person name="Salamov A."/>
            <person name="Ahrendt S.R."/>
            <person name="Lipzen A."/>
            <person name="Sullivan W."/>
            <person name="Andreopoulos W.B."/>
            <person name="Clum A."/>
            <person name="Lindquist E."/>
            <person name="Daum C."/>
            <person name="Ramamoorthy G.K."/>
            <person name="Gryganskyi A."/>
            <person name="Culley D."/>
            <person name="Magnuson J.K."/>
            <person name="James T.Y."/>
            <person name="O'Malley M.A."/>
            <person name="Stajich J.E."/>
            <person name="Spatafora J.W."/>
            <person name="Visel A."/>
            <person name="Grigoriev I.V."/>
        </authorList>
    </citation>
    <scope>NUCLEOTIDE SEQUENCE [LARGE SCALE GENOMIC DNA]</scope>
    <source>
        <strain evidence="15 16">NRRL 1336</strain>
    </source>
</reference>
<dbReference type="SMART" id="SM00657">
    <property type="entry name" value="RPOL4c"/>
    <property type="match status" value="1"/>
</dbReference>
<dbReference type="EMBL" id="MCGE01000010">
    <property type="protein sequence ID" value="ORZ16883.1"/>
    <property type="molecule type" value="Genomic_DNA"/>
</dbReference>
<accession>A0A1X2IHY4</accession>
<evidence type="ECO:0000256" key="6">
    <source>
        <dbReference type="ARBA" id="ARBA00022478"/>
    </source>
</evidence>
<dbReference type="Pfam" id="PF03874">
    <property type="entry name" value="RNA_pol_Rpb4"/>
    <property type="match status" value="1"/>
</dbReference>
<sequence length="139" mass="16480">MIIKNARSALISNYEVFNLLNERIEYQKEVQTTRPNVEYPEHLRTIQFELAEYLKTTPTKSQTTVQVKDFLQQMNQYALTLGEKLQILNLRPKSAVEIYLLIEECEERFNEQDLDNILSIIITTLPHEEENEEEFVENE</sequence>
<proteinExistence type="inferred from homology"/>
<keyword evidence="8" id="KW-0804">Transcription</keyword>
<evidence type="ECO:0000259" key="14">
    <source>
        <dbReference type="SMART" id="SM00657"/>
    </source>
</evidence>